<dbReference type="PANTHER" id="PTHR46323:SF2">
    <property type="entry name" value="BETA-GALACTOSIDASE"/>
    <property type="match status" value="1"/>
</dbReference>
<dbReference type="Pfam" id="PF02837">
    <property type="entry name" value="Glyco_hydro_2_N"/>
    <property type="match status" value="1"/>
</dbReference>
<dbReference type="SUPFAM" id="SSF49785">
    <property type="entry name" value="Galactose-binding domain-like"/>
    <property type="match status" value="1"/>
</dbReference>
<dbReference type="GO" id="GO:0005990">
    <property type="term" value="P:lactose catabolic process"/>
    <property type="evidence" value="ECO:0007669"/>
    <property type="project" value="TreeGrafter"/>
</dbReference>
<feature type="compositionally biased region" description="Basic and acidic residues" evidence="8">
    <location>
        <begin position="803"/>
        <end position="814"/>
    </location>
</feature>
<dbReference type="Gene3D" id="2.60.120.260">
    <property type="entry name" value="Galactose-binding domain-like"/>
    <property type="match status" value="1"/>
</dbReference>
<evidence type="ECO:0000256" key="5">
    <source>
        <dbReference type="ARBA" id="ARBA00023295"/>
    </source>
</evidence>
<dbReference type="GO" id="GO:0009341">
    <property type="term" value="C:beta-galactosidase complex"/>
    <property type="evidence" value="ECO:0007669"/>
    <property type="project" value="InterPro"/>
</dbReference>
<evidence type="ECO:0000256" key="6">
    <source>
        <dbReference type="ARBA" id="ARBA00032230"/>
    </source>
</evidence>
<dbReference type="InterPro" id="IPR006102">
    <property type="entry name" value="Ig-like_GH2"/>
</dbReference>
<dbReference type="Pfam" id="PF16353">
    <property type="entry name" value="LacZ_4"/>
    <property type="match status" value="1"/>
</dbReference>
<dbReference type="Gene3D" id="3.20.20.80">
    <property type="entry name" value="Glycosidases"/>
    <property type="match status" value="1"/>
</dbReference>
<evidence type="ECO:0000256" key="3">
    <source>
        <dbReference type="ARBA" id="ARBA00012756"/>
    </source>
</evidence>
<dbReference type="GO" id="GO:0004565">
    <property type="term" value="F:beta-galactosidase activity"/>
    <property type="evidence" value="ECO:0007669"/>
    <property type="project" value="UniProtKB-EC"/>
</dbReference>
<dbReference type="Proteomes" id="UP000469292">
    <property type="component" value="Unassembled WGS sequence"/>
</dbReference>
<dbReference type="PRINTS" id="PR00132">
    <property type="entry name" value="GLHYDRLASE2"/>
</dbReference>
<evidence type="ECO:0000256" key="2">
    <source>
        <dbReference type="ARBA" id="ARBA00007401"/>
    </source>
</evidence>
<dbReference type="Gene3D" id="2.60.40.10">
    <property type="entry name" value="Immunoglobulins"/>
    <property type="match status" value="2"/>
</dbReference>
<dbReference type="Gene3D" id="2.70.98.10">
    <property type="match status" value="1"/>
</dbReference>
<dbReference type="GO" id="GO:0030246">
    <property type="term" value="F:carbohydrate binding"/>
    <property type="evidence" value="ECO:0007669"/>
    <property type="project" value="InterPro"/>
</dbReference>
<dbReference type="EC" id="3.2.1.23" evidence="3 7"/>
<protein>
    <recommendedName>
        <fullName evidence="3 7">Beta-galactosidase</fullName>
        <ecNumber evidence="3 7">3.2.1.23</ecNumber>
    </recommendedName>
    <alternativeName>
        <fullName evidence="6 7">Lactase</fullName>
    </alternativeName>
</protein>
<dbReference type="SUPFAM" id="SSF51445">
    <property type="entry name" value="(Trans)glycosidases"/>
    <property type="match status" value="1"/>
</dbReference>
<dbReference type="InterPro" id="IPR050347">
    <property type="entry name" value="Bact_Beta-galactosidase"/>
</dbReference>
<evidence type="ECO:0000256" key="7">
    <source>
        <dbReference type="RuleBase" id="RU361154"/>
    </source>
</evidence>
<dbReference type="InterPro" id="IPR013783">
    <property type="entry name" value="Ig-like_fold"/>
</dbReference>
<dbReference type="PANTHER" id="PTHR46323">
    <property type="entry name" value="BETA-GALACTOSIDASE"/>
    <property type="match status" value="1"/>
</dbReference>
<dbReference type="InterPro" id="IPR006101">
    <property type="entry name" value="Glyco_hydro_2"/>
</dbReference>
<dbReference type="SUPFAM" id="SSF49303">
    <property type="entry name" value="beta-Galactosidase/glucuronidase domain"/>
    <property type="match status" value="2"/>
</dbReference>
<dbReference type="InterPro" id="IPR006104">
    <property type="entry name" value="Glyco_hydro_2_N"/>
</dbReference>
<feature type="domain" description="Beta galactosidase small chain/" evidence="9">
    <location>
        <begin position="838"/>
        <end position="1134"/>
    </location>
</feature>
<comment type="catalytic activity">
    <reaction evidence="1 7">
        <text>Hydrolysis of terminal non-reducing beta-D-galactose residues in beta-D-galactosides.</text>
        <dbReference type="EC" id="3.2.1.23"/>
    </reaction>
</comment>
<dbReference type="RefSeq" id="WP_163227551.1">
    <property type="nucleotide sequence ID" value="NZ_VYSG01000001.1"/>
</dbReference>
<dbReference type="EMBL" id="VYSG01000001">
    <property type="protein sequence ID" value="NEG69459.1"/>
    <property type="molecule type" value="Genomic_DNA"/>
</dbReference>
<dbReference type="InterPro" id="IPR008979">
    <property type="entry name" value="Galactose-bd-like_sf"/>
</dbReference>
<dbReference type="SMART" id="SM01038">
    <property type="entry name" value="Bgal_small_N"/>
    <property type="match status" value="1"/>
</dbReference>
<reference evidence="10 11" key="1">
    <citation type="submission" date="2019-09" db="EMBL/GenBank/DDBJ databases">
        <title>Phylogenetic characterization of a novel taxon of the genus Bifidobacterium: Bifidobacterium choloepi sp. nov.</title>
        <authorList>
            <person name="Modesto M."/>
            <person name="Satti M."/>
        </authorList>
    </citation>
    <scope>NUCLEOTIDE SEQUENCE [LARGE SCALE GENOMIC DNA]</scope>
    <source>
        <strain evidence="10 11">BRDM6</strain>
    </source>
</reference>
<dbReference type="InterPro" id="IPR004199">
    <property type="entry name" value="B-gal_small/dom_5"/>
</dbReference>
<comment type="caution">
    <text evidence="10">The sequence shown here is derived from an EMBL/GenBank/DDBJ whole genome shotgun (WGS) entry which is preliminary data.</text>
</comment>
<dbReference type="Pfam" id="PF00703">
    <property type="entry name" value="Glyco_hydro_2"/>
    <property type="match status" value="1"/>
</dbReference>
<evidence type="ECO:0000259" key="9">
    <source>
        <dbReference type="SMART" id="SM01038"/>
    </source>
</evidence>
<dbReference type="InterPro" id="IPR011013">
    <property type="entry name" value="Gal_mutarotase_sf_dom"/>
</dbReference>
<name>A0A6I5N1E9_9BIFI</name>
<dbReference type="Pfam" id="PF02929">
    <property type="entry name" value="Bgal_small_N"/>
    <property type="match status" value="1"/>
</dbReference>
<evidence type="ECO:0000313" key="10">
    <source>
        <dbReference type="EMBL" id="NEG69459.1"/>
    </source>
</evidence>
<evidence type="ECO:0000313" key="11">
    <source>
        <dbReference type="Proteomes" id="UP000469292"/>
    </source>
</evidence>
<dbReference type="InterPro" id="IPR014718">
    <property type="entry name" value="GH-type_carb-bd"/>
</dbReference>
<gene>
    <name evidence="10" type="ORF">F6S87_02235</name>
</gene>
<sequence length="1136" mass="123956">MASAMHEDLPRKAWLTDPGVFAVNRLDAHTSHAVFAGTPDDLAAPSGLRQSLDGDDWLVLMDRADRFDPERPDFARPDLDESAFSLIDVPGNLETQGFARPQYVNIQYPWDGHEAPQAPDVPADGFVALYRKSFDAGEAVAAAIGDGRPVTLTFDGAQTAIYVWLNGVFVGYGEDSFTPSEFDVSAVVRPSGNVLAVACYQYGSASWLEDQDYWRLHGLFRSVHLDARPAFHVVDMPFVADYDPSTGTGTLAGDVVVEAAVGTDGSLAAPAPCTVHAVLADAAGDTAWEESFTVDFVSADGADGRRATAHVEATIDDVAPWSAEQPTLYRLTVTLERDGDATATDGTAEAAATAEPVGIVETATQRLGFRRFELDADDHVMKLNGKRIVFRGVNRHEFDCRTGRAVTDDDMRRDIATMKRLNINAVRTSHYPNQSRWYELCDEAGIYVVDETNLETHGTWAGPADVETPATAIPGSRDEWRAACVDRTVSMVRRDYDHPSVLVWSLGNESFGGDVFRSMATAARTLDPHRLVHYEGVFHAREFGDVSDIESRMYAKPDDIVDYLTQGADGFGGTLTGDAAAKPYVSCEYMHAMGNSVGGMSLYTALEDLYPRYQGGFIWDFIDQALEQEIPAAGDGDLTVSGTQHRSAGRPSARLETRLAYGGDFDDRPNDGEFAGDGIVFADRTLSPKAQEVRQLYCPVRLMPDEHGVTVENRNLFVSTGDAYVFRARLLRDGEPVWSGDYRLDVPAGATERHDIDFPAIDDVHAEWTFEVALLNAVETEWVPGMEELGFGQMTIRTPEGQPTDRQKTDKQKTDTAPAASATVVDGRWNLGLQAGDTADGTDVDVLLSRAKPGIVSLRRRDPRRPDLVVAPPQLLTFRPLTDNDRGNGSGFERAQWFGAGRYARCVKSEFWTLDGGEATPAPLPADSDGTVRRGAGTGIVAEYTFELACPQRPLVTVRYRATADGTLRLTATYPGDVDAATIPAFGLEWALPASVDRLRWYGRGPAETYRDRKAGGKLGIFESTAADDFAPYLVPQETGNHEDVRWIEAFDADGHGMRVTAAGEPFAASLLPYSSLAIENATHADELPPVRHTFLRLLAGQMGVGGDDSWGAPVHRQYQLDSFNPLVLDVTIRLK</sequence>
<evidence type="ECO:0000256" key="8">
    <source>
        <dbReference type="SAM" id="MobiDB-lite"/>
    </source>
</evidence>
<accession>A0A6I5N1E9</accession>
<keyword evidence="5 7" id="KW-0326">Glycosidase</keyword>
<dbReference type="InterPro" id="IPR032312">
    <property type="entry name" value="LacZ_4"/>
</dbReference>
<dbReference type="PROSITE" id="PS00719">
    <property type="entry name" value="GLYCOSYL_HYDROL_F2_1"/>
    <property type="match status" value="1"/>
</dbReference>
<keyword evidence="4 7" id="KW-0378">Hydrolase</keyword>
<evidence type="ECO:0000256" key="4">
    <source>
        <dbReference type="ARBA" id="ARBA00022801"/>
    </source>
</evidence>
<dbReference type="InterPro" id="IPR036156">
    <property type="entry name" value="Beta-gal/glucu_dom_sf"/>
</dbReference>
<dbReference type="SUPFAM" id="SSF74650">
    <property type="entry name" value="Galactose mutarotase-like"/>
    <property type="match status" value="1"/>
</dbReference>
<comment type="similarity">
    <text evidence="2 7">Belongs to the glycosyl hydrolase 2 family.</text>
</comment>
<dbReference type="InterPro" id="IPR006103">
    <property type="entry name" value="Glyco_hydro_2_cat"/>
</dbReference>
<keyword evidence="11" id="KW-1185">Reference proteome</keyword>
<proteinExistence type="inferred from homology"/>
<evidence type="ECO:0000256" key="1">
    <source>
        <dbReference type="ARBA" id="ARBA00001412"/>
    </source>
</evidence>
<organism evidence="10 11">
    <name type="scientific">Bifidobacterium choloepi</name>
    <dbReference type="NCBI Taxonomy" id="2614131"/>
    <lineage>
        <taxon>Bacteria</taxon>
        <taxon>Bacillati</taxon>
        <taxon>Actinomycetota</taxon>
        <taxon>Actinomycetes</taxon>
        <taxon>Bifidobacteriales</taxon>
        <taxon>Bifidobacteriaceae</taxon>
        <taxon>Bifidobacterium</taxon>
    </lineage>
</organism>
<dbReference type="AlphaFoldDB" id="A0A6I5N1E9"/>
<dbReference type="InterPro" id="IPR023230">
    <property type="entry name" value="Glyco_hydro_2_CS"/>
</dbReference>
<dbReference type="InterPro" id="IPR017853">
    <property type="entry name" value="GH"/>
</dbReference>
<feature type="region of interest" description="Disordered" evidence="8">
    <location>
        <begin position="796"/>
        <end position="817"/>
    </location>
</feature>
<dbReference type="Pfam" id="PF02836">
    <property type="entry name" value="Glyco_hydro_2_C"/>
    <property type="match status" value="1"/>
</dbReference>